<evidence type="ECO:0000313" key="3">
    <source>
        <dbReference type="Proteomes" id="UP000282460"/>
    </source>
</evidence>
<keyword evidence="1" id="KW-0472">Membrane</keyword>
<dbReference type="AlphaFoldDB" id="A0A3L7IWE0"/>
<protein>
    <submittedName>
        <fullName evidence="2">Uncharacterized protein</fullName>
    </submittedName>
</protein>
<keyword evidence="1" id="KW-1133">Transmembrane helix</keyword>
<sequence length="143" mass="15041">MTAPDDDPARVRPGSRSADWWYFPANAATLATLAVVPGLGDATQMFFVAALGCVMITTFAELRRMQIGMVAGVTWEPRAVAAAVVFGAVALGHLGASMLMVRLGAQDWIPVVFLSAFATSWLGIFVLERAASSIGAEVGADPR</sequence>
<feature type="transmembrane region" description="Helical" evidence="1">
    <location>
        <begin position="75"/>
        <end position="96"/>
    </location>
</feature>
<proteinExistence type="predicted"/>
<evidence type="ECO:0000256" key="1">
    <source>
        <dbReference type="SAM" id="Phobius"/>
    </source>
</evidence>
<organism evidence="2 3">
    <name type="scientific">Mycetocola zhadangensis</name>
    <dbReference type="NCBI Taxonomy" id="1164595"/>
    <lineage>
        <taxon>Bacteria</taxon>
        <taxon>Bacillati</taxon>
        <taxon>Actinomycetota</taxon>
        <taxon>Actinomycetes</taxon>
        <taxon>Micrococcales</taxon>
        <taxon>Microbacteriaceae</taxon>
        <taxon>Mycetocola</taxon>
    </lineage>
</organism>
<feature type="transmembrane region" description="Helical" evidence="1">
    <location>
        <begin position="45"/>
        <end position="63"/>
    </location>
</feature>
<evidence type="ECO:0000313" key="2">
    <source>
        <dbReference type="EMBL" id="RLQ82517.1"/>
    </source>
</evidence>
<accession>A0A3L7IWE0</accession>
<dbReference type="RefSeq" id="WP_121659821.1">
    <property type="nucleotide sequence ID" value="NZ_BMEK01000003.1"/>
</dbReference>
<dbReference type="EMBL" id="RCWJ01000003">
    <property type="protein sequence ID" value="RLQ82517.1"/>
    <property type="molecule type" value="Genomic_DNA"/>
</dbReference>
<feature type="transmembrane region" description="Helical" evidence="1">
    <location>
        <begin position="20"/>
        <end position="39"/>
    </location>
</feature>
<dbReference type="Proteomes" id="UP000282460">
    <property type="component" value="Unassembled WGS sequence"/>
</dbReference>
<reference evidence="2 3" key="1">
    <citation type="submission" date="2018-10" db="EMBL/GenBank/DDBJ databases">
        <authorList>
            <person name="Li J."/>
        </authorList>
    </citation>
    <scope>NUCLEOTIDE SEQUENCE [LARGE SCALE GENOMIC DNA]</scope>
    <source>
        <strain evidence="2 3">ZD1-4</strain>
    </source>
</reference>
<keyword evidence="1" id="KW-0812">Transmembrane</keyword>
<comment type="caution">
    <text evidence="2">The sequence shown here is derived from an EMBL/GenBank/DDBJ whole genome shotgun (WGS) entry which is preliminary data.</text>
</comment>
<keyword evidence="3" id="KW-1185">Reference proteome</keyword>
<feature type="transmembrane region" description="Helical" evidence="1">
    <location>
        <begin position="108"/>
        <end position="127"/>
    </location>
</feature>
<gene>
    <name evidence="2" type="ORF">D9V28_11120</name>
</gene>
<name>A0A3L7IWE0_9MICO</name>